<gene>
    <name evidence="1" type="ORF">A3B45_04835</name>
</gene>
<evidence type="ECO:0000313" key="2">
    <source>
        <dbReference type="Proteomes" id="UP000178565"/>
    </source>
</evidence>
<dbReference type="AlphaFoldDB" id="A0A1F5KLI3"/>
<dbReference type="EMBL" id="MFDM01000033">
    <property type="protein sequence ID" value="OGE41680.1"/>
    <property type="molecule type" value="Genomic_DNA"/>
</dbReference>
<evidence type="ECO:0000313" key="1">
    <source>
        <dbReference type="EMBL" id="OGE41680.1"/>
    </source>
</evidence>
<comment type="caution">
    <text evidence="1">The sequence shown here is derived from an EMBL/GenBank/DDBJ whole genome shotgun (WGS) entry which is preliminary data.</text>
</comment>
<organism evidence="1 2">
    <name type="scientific">Candidatus Daviesbacteria bacterium RIFCSPLOWO2_01_FULL_39_12</name>
    <dbReference type="NCBI Taxonomy" id="1797785"/>
    <lineage>
        <taxon>Bacteria</taxon>
        <taxon>Candidatus Daviesiibacteriota</taxon>
    </lineage>
</organism>
<proteinExistence type="predicted"/>
<dbReference type="STRING" id="1797785.A3B45_04835"/>
<protein>
    <submittedName>
        <fullName evidence="1">Uncharacterized protein</fullName>
    </submittedName>
</protein>
<name>A0A1F5KLI3_9BACT</name>
<sequence>MIEKDIGNITQNQRLLASVQKLGGLMESAESSGSAIGSLEAEAVIIKNIPVLVDIVDGRLKGARKSMVDGSDTPSRIAELVPDIIKLTQDRLDSLMSVSLALDSLSIARRLEPYLPVELPRTQAGFKTLKFIAQQFTKATQATTLEPRVNITEGVRLLDRLDNELRETALGDKQIVDALSVQAREEARDRVESSKIEGSKQISQIRGQIAQEKIHCLKREPVEMPGTHGYSRFEVLANQIIERDDLSAQVNSIMEMSEIKLESAKNTVLDVIARKRAIETVMRLIDQDPTLCQVLANRSRFSPEDLMNTDPSIKRQVANNALNNRRIVVSVEDRKVFDGPTVVVGEKARLTRELLDPLPFIARLTDEELAMIRQGIPKISSDKSVYDFAGDILRQELEDEVSDEEIIEVLTKVVLGEMISAKTANAIDAAIAQQGLGGRSLLEDVSRVANFKDEIVAVALKFLTADLSNQAAPVRAVTLTDADRRTEREIFVNSFRKEKLTRSAPSLDARVLLDQFVATPQTAMLGPVIDSEDIKSSLSPFRFLPKYKTIYPPVVIQALGNLFAEYNAAFRPLVAANREWETDYQNCILADGIPVNGFVQIDMVGLPAGFLVAAASLDEEDVREALRGRIFEIENSIAMYQYLENLFSQGDQGTLFKRQFFFSLDRIRQKNSRQIALLAVTDQKYQAMREIEFGKMDGEELSDEEVKALSGFDRFFSPAEFQKYLVDNKGQCEYLLYVRSSDPVAKMKSPEMVVLDELLEDDNLRRIVKANAITFNIDNPTLPIGDRRRINDTKEYMEQIGMAFTAFYGGDLISGGRLSADFETFIIAQGIDPRAVEAGKVVLRAKPMKGTYGGYGHIRGKLGEAKFRRELRRNLLSRGAYVVQPEMRNPIITNKEDGQTFVYIDRNFFSTDGQSYEFMGGVRTLMPVRTREAENNRIHGNSSSIYAEIS</sequence>
<reference evidence="1 2" key="1">
    <citation type="journal article" date="2016" name="Nat. Commun.">
        <title>Thousands of microbial genomes shed light on interconnected biogeochemical processes in an aquifer system.</title>
        <authorList>
            <person name="Anantharaman K."/>
            <person name="Brown C.T."/>
            <person name="Hug L.A."/>
            <person name="Sharon I."/>
            <person name="Castelle C.J."/>
            <person name="Probst A.J."/>
            <person name="Thomas B.C."/>
            <person name="Singh A."/>
            <person name="Wilkins M.J."/>
            <person name="Karaoz U."/>
            <person name="Brodie E.L."/>
            <person name="Williams K.H."/>
            <person name="Hubbard S.S."/>
            <person name="Banfield J.F."/>
        </authorList>
    </citation>
    <scope>NUCLEOTIDE SEQUENCE [LARGE SCALE GENOMIC DNA]</scope>
</reference>
<accession>A0A1F5KLI3</accession>
<dbReference type="Proteomes" id="UP000178565">
    <property type="component" value="Unassembled WGS sequence"/>
</dbReference>